<sequence>MLFKMMPGLERLIQYNKTHFFRDLTAGIIVAVLFIPQSMAYATVAGVPLVIGLYAATLPLIVYALFGSSKHLSVGPVSIVSLLAFSGIASIAQPNSADFLELILLLGFMVGVIHLLLGLLKTGFIFNYISPTVITGFISACAIIIALNQVKSLLGISLPPYHDVFSYTVTIIHEAATAHPDTVLLGVGSLIFLLMFKKVNPILGPLFVIVLSILIVPRFGFDERGVELVGVIPSGLPQFQLHIPNVETIQLLLPLALMIAFISFLESFAVAKTIAAKEKDTIRPNQELVGLGLANISSSFVGAIPVAGALSRTAVNYESGAKTNLSLLITAGFVLVTLLYLTPLFYYLPKATLAAIIILAVSSLIQLKHVPTLFRHSPLDAIILLSTFLATLVVDIFIGLLTGIFISIVFAAIRRMFLQHA</sequence>
<dbReference type="AlphaFoldDB" id="A0A1X9MFL0"/>
<feature type="transmembrane region" description="Helical" evidence="5">
    <location>
        <begin position="353"/>
        <end position="370"/>
    </location>
</feature>
<dbReference type="InterPro" id="IPR011547">
    <property type="entry name" value="SLC26A/SulP_dom"/>
</dbReference>
<evidence type="ECO:0000256" key="4">
    <source>
        <dbReference type="ARBA" id="ARBA00023136"/>
    </source>
</evidence>
<dbReference type="GO" id="GO:0016020">
    <property type="term" value="C:membrane"/>
    <property type="evidence" value="ECO:0007669"/>
    <property type="project" value="UniProtKB-SubCell"/>
</dbReference>
<feature type="transmembrane region" description="Helical" evidence="5">
    <location>
        <begin position="167"/>
        <end position="195"/>
    </location>
</feature>
<dbReference type="KEGG" id="bkw:BkAM31D_21595"/>
<feature type="domain" description="SLC26A/SulP transporter" evidence="6">
    <location>
        <begin position="20"/>
        <end position="387"/>
    </location>
</feature>
<feature type="transmembrane region" description="Helical" evidence="5">
    <location>
        <begin position="202"/>
        <end position="221"/>
    </location>
</feature>
<keyword evidence="2 5" id="KW-0812">Transmembrane</keyword>
<dbReference type="InterPro" id="IPR001902">
    <property type="entry name" value="SLC26A/SulP_fam"/>
</dbReference>
<dbReference type="Proteomes" id="UP000193006">
    <property type="component" value="Chromosome"/>
</dbReference>
<feature type="transmembrane region" description="Helical" evidence="5">
    <location>
        <begin position="99"/>
        <end position="117"/>
    </location>
</feature>
<evidence type="ECO:0000313" key="7">
    <source>
        <dbReference type="EMBL" id="ARK32238.1"/>
    </source>
</evidence>
<gene>
    <name evidence="7" type="ORF">BkAM31D_21595</name>
</gene>
<accession>A0A1X9MFL0</accession>
<feature type="transmembrane region" description="Helical" evidence="5">
    <location>
        <begin position="45"/>
        <end position="66"/>
    </location>
</feature>
<dbReference type="PANTHER" id="PTHR11814">
    <property type="entry name" value="SULFATE TRANSPORTER"/>
    <property type="match status" value="1"/>
</dbReference>
<comment type="subcellular location">
    <subcellularLocation>
        <location evidence="1">Membrane</location>
        <topology evidence="1">Multi-pass membrane protein</topology>
    </subcellularLocation>
</comment>
<evidence type="ECO:0000256" key="3">
    <source>
        <dbReference type="ARBA" id="ARBA00022989"/>
    </source>
</evidence>
<reference evidence="7 8" key="1">
    <citation type="submission" date="2017-04" db="EMBL/GenBank/DDBJ databases">
        <title>Bacillus krulwichiae AM31D Genome sequencing and assembly.</title>
        <authorList>
            <person name="Krulwich T.A."/>
            <person name="Anastor L."/>
            <person name="Ehrlich R."/>
            <person name="Ehrlich G.D."/>
            <person name="Janto B."/>
        </authorList>
    </citation>
    <scope>NUCLEOTIDE SEQUENCE [LARGE SCALE GENOMIC DNA]</scope>
    <source>
        <strain evidence="7 8">AM31D</strain>
    </source>
</reference>
<dbReference type="GO" id="GO:0055085">
    <property type="term" value="P:transmembrane transport"/>
    <property type="evidence" value="ECO:0007669"/>
    <property type="project" value="InterPro"/>
</dbReference>
<name>A0A1X9MFL0_9BACI</name>
<evidence type="ECO:0000256" key="5">
    <source>
        <dbReference type="SAM" id="Phobius"/>
    </source>
</evidence>
<dbReference type="STRING" id="199441.BkAM31D_21595"/>
<evidence type="ECO:0000259" key="6">
    <source>
        <dbReference type="Pfam" id="PF00916"/>
    </source>
</evidence>
<feature type="transmembrane region" description="Helical" evidence="5">
    <location>
        <begin position="327"/>
        <end position="346"/>
    </location>
</feature>
<evidence type="ECO:0000256" key="2">
    <source>
        <dbReference type="ARBA" id="ARBA00022692"/>
    </source>
</evidence>
<keyword evidence="3 5" id="KW-1133">Transmembrane helix</keyword>
<organism evidence="7 8">
    <name type="scientific">Halalkalibacter krulwichiae</name>
    <dbReference type="NCBI Taxonomy" id="199441"/>
    <lineage>
        <taxon>Bacteria</taxon>
        <taxon>Bacillati</taxon>
        <taxon>Bacillota</taxon>
        <taxon>Bacilli</taxon>
        <taxon>Bacillales</taxon>
        <taxon>Bacillaceae</taxon>
        <taxon>Halalkalibacter</taxon>
    </lineage>
</organism>
<keyword evidence="4 5" id="KW-0472">Membrane</keyword>
<keyword evidence="8" id="KW-1185">Reference proteome</keyword>
<evidence type="ECO:0000313" key="8">
    <source>
        <dbReference type="Proteomes" id="UP000193006"/>
    </source>
</evidence>
<feature type="transmembrane region" description="Helical" evidence="5">
    <location>
        <begin position="251"/>
        <end position="276"/>
    </location>
</feature>
<dbReference type="Pfam" id="PF00916">
    <property type="entry name" value="Sulfate_transp"/>
    <property type="match status" value="1"/>
</dbReference>
<feature type="transmembrane region" description="Helical" evidence="5">
    <location>
        <begin position="382"/>
        <end position="413"/>
    </location>
</feature>
<feature type="transmembrane region" description="Helical" evidence="5">
    <location>
        <begin position="124"/>
        <end position="147"/>
    </location>
</feature>
<feature type="transmembrane region" description="Helical" evidence="5">
    <location>
        <begin position="288"/>
        <end position="307"/>
    </location>
</feature>
<feature type="transmembrane region" description="Helical" evidence="5">
    <location>
        <begin position="73"/>
        <end position="93"/>
    </location>
</feature>
<dbReference type="EMBL" id="CP020814">
    <property type="protein sequence ID" value="ARK32238.1"/>
    <property type="molecule type" value="Genomic_DNA"/>
</dbReference>
<dbReference type="RefSeq" id="WP_066158285.1">
    <property type="nucleotide sequence ID" value="NZ_CP020814.1"/>
</dbReference>
<evidence type="ECO:0000256" key="1">
    <source>
        <dbReference type="ARBA" id="ARBA00004141"/>
    </source>
</evidence>
<protein>
    <submittedName>
        <fullName evidence="7">Putative sulfate transporter/MT1781</fullName>
    </submittedName>
</protein>
<feature type="transmembrane region" description="Helical" evidence="5">
    <location>
        <begin position="20"/>
        <end position="39"/>
    </location>
</feature>
<proteinExistence type="predicted"/>